<feature type="region of interest" description="Disordered" evidence="1">
    <location>
        <begin position="125"/>
        <end position="211"/>
    </location>
</feature>
<feature type="region of interest" description="Disordered" evidence="1">
    <location>
        <begin position="1"/>
        <end position="47"/>
    </location>
</feature>
<name>A0A1J9QEA9_9EURO</name>
<evidence type="ECO:0000313" key="2">
    <source>
        <dbReference type="EMBL" id="OJD26816.1"/>
    </source>
</evidence>
<keyword evidence="3" id="KW-1185">Reference proteome</keyword>
<dbReference type="Proteomes" id="UP000242791">
    <property type="component" value="Unassembled WGS sequence"/>
</dbReference>
<feature type="compositionally biased region" description="Low complexity" evidence="1">
    <location>
        <begin position="513"/>
        <end position="525"/>
    </location>
</feature>
<dbReference type="AlphaFoldDB" id="A0A1J9QEA9"/>
<dbReference type="EMBL" id="LGTZ01000172">
    <property type="protein sequence ID" value="OJD26816.1"/>
    <property type="molecule type" value="Genomic_DNA"/>
</dbReference>
<comment type="caution">
    <text evidence="2">The sequence shown here is derived from an EMBL/GenBank/DDBJ whole genome shotgun (WGS) entry which is preliminary data.</text>
</comment>
<protein>
    <submittedName>
        <fullName evidence="2">Uncharacterized protein</fullName>
    </submittedName>
</protein>
<accession>A0A1J9QEA9</accession>
<evidence type="ECO:0000313" key="3">
    <source>
        <dbReference type="Proteomes" id="UP000242791"/>
    </source>
</evidence>
<feature type="compositionally biased region" description="Basic and acidic residues" evidence="1">
    <location>
        <begin position="130"/>
        <end position="142"/>
    </location>
</feature>
<reference evidence="2 3" key="1">
    <citation type="submission" date="2015-08" db="EMBL/GenBank/DDBJ databases">
        <title>Emmonsia species relationships and genome sequence.</title>
        <authorList>
            <person name="Cuomo C.A."/>
            <person name="Schwartz I.S."/>
            <person name="Kenyon C."/>
            <person name="De Hoog G.S."/>
            <person name="Govender N.P."/>
            <person name="Botha A."/>
            <person name="Moreno L."/>
            <person name="De Vries M."/>
            <person name="Munoz J.F."/>
            <person name="Stielow J.B."/>
        </authorList>
    </citation>
    <scope>NUCLEOTIDE SEQUENCE [LARGE SCALE GENOMIC DNA]</scope>
    <source>
        <strain evidence="2 3">EI222</strain>
    </source>
</reference>
<dbReference type="VEuPathDB" id="FungiDB:ACJ73_01783"/>
<feature type="compositionally biased region" description="Polar residues" evidence="1">
    <location>
        <begin position="171"/>
        <end position="190"/>
    </location>
</feature>
<feature type="compositionally biased region" description="Basic and acidic residues" evidence="1">
    <location>
        <begin position="1"/>
        <end position="13"/>
    </location>
</feature>
<feature type="compositionally biased region" description="Polar residues" evidence="1">
    <location>
        <begin position="452"/>
        <end position="478"/>
    </location>
</feature>
<feature type="compositionally biased region" description="Basic residues" evidence="1">
    <location>
        <begin position="35"/>
        <end position="44"/>
    </location>
</feature>
<feature type="region of interest" description="Disordered" evidence="1">
    <location>
        <begin position="452"/>
        <end position="531"/>
    </location>
</feature>
<dbReference type="STRING" id="1658174.A0A1J9QEA9"/>
<dbReference type="OrthoDB" id="4206888at2759"/>
<gene>
    <name evidence="2" type="ORF">ACJ73_01783</name>
</gene>
<proteinExistence type="predicted"/>
<evidence type="ECO:0000256" key="1">
    <source>
        <dbReference type="SAM" id="MobiDB-lite"/>
    </source>
</evidence>
<organism evidence="2 3">
    <name type="scientific">Blastomyces percursus</name>
    <dbReference type="NCBI Taxonomy" id="1658174"/>
    <lineage>
        <taxon>Eukaryota</taxon>
        <taxon>Fungi</taxon>
        <taxon>Dikarya</taxon>
        <taxon>Ascomycota</taxon>
        <taxon>Pezizomycotina</taxon>
        <taxon>Eurotiomycetes</taxon>
        <taxon>Eurotiomycetidae</taxon>
        <taxon>Onygenales</taxon>
        <taxon>Ajellomycetaceae</taxon>
        <taxon>Blastomyces</taxon>
    </lineage>
</organism>
<sequence>MIHNPDAYDERHMPCPVTPKPSNKRRQPGQDPYKSSRHQLKRQKLSQPAPAYWDNLSKIWLTKGALKELDRRSSCLRQPQTLYRPVPRQYCLKPKKYCEVQLAPDPLSDCSPECLKQIKRFSKLGGPDLSDLRSYPKPEKILNRPMTQSKSSSSRKRHARSVSSKSRDTGHTTNTRSSTPYSRNFQQNLTDHGIYPPEYRYPNGEKTQRPNNWDEIKKRLENPRPSLSPSRFSEKELVEFREADAYASKEKPVTTTVIPIIEGDIGDPKCTGGGYLFGNLAHLTDGTLSQAKPDHFYGARPEQLDRQIRKDLSDQIIPSTQDDLPMAPNFFLEAKGPDGSLTVATRQACYDGALGARGIHSLQSYGQDRTYDNNAYTITSTYHGGTLKMYTTHPLEPRDPGRRPKYIMTQINTWGMTGNPETFRQGASAYRNARDWAKEMRDQFITTANEHLSGAQSEHQTASSVAVISQQSDASTVSDETEYQDAQWSFAAPIEGGEEEFQSPGRNPKRQRVGSIVSSNSVSNNPTGCPN</sequence>